<organism evidence="1 2">
    <name type="scientific">Purpureocillium lilacinum</name>
    <name type="common">Paecilomyces lilacinus</name>
    <dbReference type="NCBI Taxonomy" id="33203"/>
    <lineage>
        <taxon>Eukaryota</taxon>
        <taxon>Fungi</taxon>
        <taxon>Dikarya</taxon>
        <taxon>Ascomycota</taxon>
        <taxon>Pezizomycotina</taxon>
        <taxon>Sordariomycetes</taxon>
        <taxon>Hypocreomycetidae</taxon>
        <taxon>Hypocreales</taxon>
        <taxon>Ophiocordycipitaceae</taxon>
        <taxon>Purpureocillium</taxon>
    </lineage>
</organism>
<dbReference type="EMBL" id="JBGNUJ010000010">
    <property type="protein sequence ID" value="KAL3954909.1"/>
    <property type="molecule type" value="Genomic_DNA"/>
</dbReference>
<keyword evidence="2" id="KW-1185">Reference proteome</keyword>
<dbReference type="Proteomes" id="UP001638806">
    <property type="component" value="Unassembled WGS sequence"/>
</dbReference>
<comment type="caution">
    <text evidence="1">The sequence shown here is derived from an EMBL/GenBank/DDBJ whole genome shotgun (WGS) entry which is preliminary data.</text>
</comment>
<reference evidence="1" key="1">
    <citation type="submission" date="2024-12" db="EMBL/GenBank/DDBJ databases">
        <title>Comparative genomics and development of molecular markers within Purpureocillium lilacinum and among Purpureocillium species.</title>
        <authorList>
            <person name="Yeh Z.-Y."/>
            <person name="Ni N.-T."/>
            <person name="Lo P.-H."/>
            <person name="Mushyakhwo K."/>
            <person name="Lin C.-F."/>
            <person name="Nai Y.-S."/>
        </authorList>
    </citation>
    <scope>NUCLEOTIDE SEQUENCE</scope>
    <source>
        <strain evidence="1">NCHU-NPUST-175</strain>
    </source>
</reference>
<evidence type="ECO:0000313" key="1">
    <source>
        <dbReference type="EMBL" id="KAL3954909.1"/>
    </source>
</evidence>
<proteinExistence type="predicted"/>
<name>A0ACC4DGE0_PURLI</name>
<evidence type="ECO:0000313" key="2">
    <source>
        <dbReference type="Proteomes" id="UP001638806"/>
    </source>
</evidence>
<sequence length="123" mass="13814">MRRHPLNSSETLLELPRLPPLEMASGADAPKRPVEWGGSSVLVRPLRSNMRAQGVVARQQVVCTLFFFPEVRWTTRRNASSSARPSRRRNGVLHRVTRPLDNKPPASAHVAWWRDAATDAARA</sequence>
<protein>
    <submittedName>
        <fullName evidence="1">Uncharacterized protein</fullName>
    </submittedName>
</protein>
<gene>
    <name evidence="1" type="ORF">ACCO45_010472</name>
</gene>
<accession>A0ACC4DGE0</accession>